<accession>A0A7W7SIV6</accession>
<evidence type="ECO:0000313" key="1">
    <source>
        <dbReference type="EMBL" id="MBB4951295.1"/>
    </source>
</evidence>
<name>A0A7W7SIV6_9ACTN</name>
<gene>
    <name evidence="1" type="ORF">F4556_006830</name>
</gene>
<reference evidence="1 2" key="1">
    <citation type="submission" date="2020-08" db="EMBL/GenBank/DDBJ databases">
        <title>Sequencing the genomes of 1000 actinobacteria strains.</title>
        <authorList>
            <person name="Klenk H.-P."/>
        </authorList>
    </citation>
    <scope>NUCLEOTIDE SEQUENCE [LARGE SCALE GENOMIC DNA]</scope>
    <source>
        <strain evidence="1 2">DSM 44786</strain>
    </source>
</reference>
<dbReference type="Proteomes" id="UP000573327">
    <property type="component" value="Unassembled WGS sequence"/>
</dbReference>
<dbReference type="EMBL" id="JACHJR010000001">
    <property type="protein sequence ID" value="MBB4951295.1"/>
    <property type="molecule type" value="Genomic_DNA"/>
</dbReference>
<sequence length="90" mass="9734">MIPYVPARRFGCPRTDLCPEDLWPLSAWQGELTNTEPDKHLDVVWIDSAGLPTPMFATSHAALAAYLGGGRGFSTHGWDRAADPRGLVGA</sequence>
<dbReference type="RefSeq" id="WP_184923147.1">
    <property type="nucleotide sequence ID" value="NZ_JACHJR010000001.1"/>
</dbReference>
<proteinExistence type="predicted"/>
<organism evidence="1 2">
    <name type="scientific">Kitasatospora gansuensis</name>
    <dbReference type="NCBI Taxonomy" id="258050"/>
    <lineage>
        <taxon>Bacteria</taxon>
        <taxon>Bacillati</taxon>
        <taxon>Actinomycetota</taxon>
        <taxon>Actinomycetes</taxon>
        <taxon>Kitasatosporales</taxon>
        <taxon>Streptomycetaceae</taxon>
        <taxon>Kitasatospora</taxon>
    </lineage>
</organism>
<evidence type="ECO:0000313" key="2">
    <source>
        <dbReference type="Proteomes" id="UP000573327"/>
    </source>
</evidence>
<comment type="caution">
    <text evidence="1">The sequence shown here is derived from an EMBL/GenBank/DDBJ whole genome shotgun (WGS) entry which is preliminary data.</text>
</comment>
<dbReference type="AlphaFoldDB" id="A0A7W7SIV6"/>
<keyword evidence="2" id="KW-1185">Reference proteome</keyword>
<protein>
    <submittedName>
        <fullName evidence="1">Uncharacterized protein</fullName>
    </submittedName>
</protein>